<dbReference type="HAMAP" id="MF_02087">
    <property type="entry name" value="PLP_homeostasis"/>
    <property type="match status" value="1"/>
</dbReference>
<proteinExistence type="inferred from homology"/>
<dbReference type="eggNOG" id="COG0325">
    <property type="taxonomic scope" value="Bacteria"/>
</dbReference>
<reference evidence="7 8" key="1">
    <citation type="journal article" date="2006" name="Genome Res.">
        <title>Skewed genomic variability in strains of the toxigenic bacterial pathogen, Clostridium perfringens.</title>
        <authorList>
            <person name="Myers G.S."/>
            <person name="Rasko D.A."/>
            <person name="Cheung J.K."/>
            <person name="Ravel J."/>
            <person name="Seshadri R."/>
            <person name="Deboy R.T."/>
            <person name="Ren Q."/>
            <person name="Varga J."/>
            <person name="Awad M.M."/>
            <person name="Brinkac L.M."/>
            <person name="Daugherty S.C."/>
            <person name="Haft D.H."/>
            <person name="Dodson R.J."/>
            <person name="Madupu R."/>
            <person name="Nelson W.C."/>
            <person name="Rosovitz M.J."/>
            <person name="Sullivan S.A."/>
            <person name="Khouri H."/>
            <person name="Dimitrov G.I."/>
            <person name="Watkins K.L."/>
            <person name="Mulligan S."/>
            <person name="Benton J."/>
            <person name="Radune D."/>
            <person name="Fisher D.J."/>
            <person name="Atkins H.S."/>
            <person name="Hiscox T."/>
            <person name="Jost B.H."/>
            <person name="Billington S.J."/>
            <person name="Songer J.G."/>
            <person name="McClane B.A."/>
            <person name="Titball R.W."/>
            <person name="Rood J.I."/>
            <person name="Melville S.B."/>
            <person name="Paulsen I.T."/>
        </authorList>
    </citation>
    <scope>NUCLEOTIDE SEQUENCE [LARGE SCALE GENOMIC DNA]</scope>
    <source>
        <strain evidence="8">ATCC 13124 / DSM 756 / JCM 1290 / NCIMB 6125 / NCTC 8237 / S 107 / Type A</strain>
    </source>
</reference>
<dbReference type="NCBIfam" id="TIGR00044">
    <property type="entry name" value="YggS family pyridoxal phosphate-dependent enzyme"/>
    <property type="match status" value="1"/>
</dbReference>
<feature type="domain" description="Alanine racemase N-terminal" evidence="6">
    <location>
        <begin position="3"/>
        <end position="215"/>
    </location>
</feature>
<dbReference type="SUPFAM" id="SSF51419">
    <property type="entry name" value="PLP-binding barrel"/>
    <property type="match status" value="1"/>
</dbReference>
<dbReference type="Proteomes" id="UP000001823">
    <property type="component" value="Chromosome"/>
</dbReference>
<comment type="similarity">
    <text evidence="2 4">Belongs to the pyridoxal phosphate-binding protein YggS/PROSC family.</text>
</comment>
<accession>A0A0H2YQ47</accession>
<dbReference type="Pfam" id="PF01168">
    <property type="entry name" value="Ala_racemase_N"/>
    <property type="match status" value="1"/>
</dbReference>
<evidence type="ECO:0000256" key="3">
    <source>
        <dbReference type="PIRSR" id="PIRSR004848-1"/>
    </source>
</evidence>
<dbReference type="PANTHER" id="PTHR10146:SF14">
    <property type="entry name" value="PYRIDOXAL PHOSPHATE HOMEOSTASIS PROTEIN"/>
    <property type="match status" value="1"/>
</dbReference>
<feature type="modified residue" description="N6-(pyridoxal phosphate)lysine" evidence="2 3">
    <location>
        <position position="25"/>
    </location>
</feature>
<organism evidence="7 8">
    <name type="scientific">Clostridium perfringens (strain ATCC 13124 / DSM 756 / JCM 1290 / NCIMB 6125 / NCTC 8237 / Type A)</name>
    <dbReference type="NCBI Taxonomy" id="195103"/>
    <lineage>
        <taxon>Bacteria</taxon>
        <taxon>Bacillati</taxon>
        <taxon>Bacillota</taxon>
        <taxon>Clostridia</taxon>
        <taxon>Eubacteriales</taxon>
        <taxon>Clostridiaceae</taxon>
        <taxon>Clostridium</taxon>
    </lineage>
</organism>
<name>A0A0H2YQ47_CLOP1</name>
<dbReference type="STRING" id="195103.CPF_2108"/>
<dbReference type="EMBL" id="CP000246">
    <property type="protein sequence ID" value="ABG82474.1"/>
    <property type="molecule type" value="Genomic_DNA"/>
</dbReference>
<comment type="function">
    <text evidence="2">Pyridoxal 5'-phosphate (PLP)-binding protein, which is involved in PLP homeostasis.</text>
</comment>
<dbReference type="PIRSF" id="PIRSF004848">
    <property type="entry name" value="YBL036c_PLPDEIII"/>
    <property type="match status" value="1"/>
</dbReference>
<dbReference type="PaxDb" id="195103-CPF_2108"/>
<dbReference type="InterPro" id="IPR029066">
    <property type="entry name" value="PLP-binding_barrel"/>
</dbReference>
<dbReference type="Gene3D" id="3.20.20.10">
    <property type="entry name" value="Alanine racemase"/>
    <property type="match status" value="1"/>
</dbReference>
<evidence type="ECO:0000256" key="5">
    <source>
        <dbReference type="SAM" id="Coils"/>
    </source>
</evidence>
<dbReference type="FunFam" id="3.20.20.10:FF:000018">
    <property type="entry name" value="Pyridoxal phosphate homeostasis protein"/>
    <property type="match status" value="1"/>
</dbReference>
<dbReference type="CDD" id="cd00635">
    <property type="entry name" value="PLPDE_III_YBL036c_like"/>
    <property type="match status" value="1"/>
</dbReference>
<evidence type="ECO:0000256" key="4">
    <source>
        <dbReference type="RuleBase" id="RU004514"/>
    </source>
</evidence>
<evidence type="ECO:0000313" key="8">
    <source>
        <dbReference type="Proteomes" id="UP000001823"/>
    </source>
</evidence>
<feature type="coiled-coil region" evidence="5">
    <location>
        <begin position="116"/>
        <end position="143"/>
    </location>
</feature>
<dbReference type="GO" id="GO:0030170">
    <property type="term" value="F:pyridoxal phosphate binding"/>
    <property type="evidence" value="ECO:0007669"/>
    <property type="project" value="UniProtKB-UniRule"/>
</dbReference>
<protein>
    <recommendedName>
        <fullName evidence="2">Pyridoxal phosphate homeostasis protein</fullName>
        <shortName evidence="2">PLP homeostasis protein</shortName>
    </recommendedName>
</protein>
<dbReference type="RefSeq" id="WP_003458739.1">
    <property type="nucleotide sequence ID" value="NC_008261.1"/>
</dbReference>
<dbReference type="InterPro" id="IPR011078">
    <property type="entry name" value="PyrdxlP_homeostasis"/>
</dbReference>
<evidence type="ECO:0000256" key="1">
    <source>
        <dbReference type="ARBA" id="ARBA00022898"/>
    </source>
</evidence>
<gene>
    <name evidence="7" type="ordered locus">CPF_2108</name>
</gene>
<keyword evidence="5" id="KW-0175">Coiled coil</keyword>
<evidence type="ECO:0000259" key="6">
    <source>
        <dbReference type="Pfam" id="PF01168"/>
    </source>
</evidence>
<dbReference type="InterPro" id="IPR001608">
    <property type="entry name" value="Ala_racemase_N"/>
</dbReference>
<dbReference type="HOGENOM" id="CLU_059988_1_3_9"/>
<evidence type="ECO:0000256" key="2">
    <source>
        <dbReference type="HAMAP-Rule" id="MF_02087"/>
    </source>
</evidence>
<evidence type="ECO:0000313" key="7">
    <source>
        <dbReference type="EMBL" id="ABG82474.1"/>
    </source>
</evidence>
<dbReference type="PANTHER" id="PTHR10146">
    <property type="entry name" value="PROLINE SYNTHETASE CO-TRANSCRIBED BACTERIAL HOMOLOG PROTEIN"/>
    <property type="match status" value="1"/>
</dbReference>
<keyword evidence="1 2" id="KW-0663">Pyridoxal phosphate</keyword>
<dbReference type="GeneID" id="93001611"/>
<dbReference type="KEGG" id="cpf:CPF_2108"/>
<keyword evidence="8" id="KW-1185">Reference proteome</keyword>
<comment type="cofactor">
    <cofactor evidence="3">
        <name>pyridoxal 5'-phosphate</name>
        <dbReference type="ChEBI" id="CHEBI:597326"/>
    </cofactor>
</comment>
<dbReference type="AlphaFoldDB" id="A0A0H2YQ47"/>
<sequence>MDIKENLTKFTEKIPSNVQLIAVSKTRTIEEMEEAYEFGIRKFGENKVQEIIRKFDEFHQDVEWHLIGHLQTNKVKYIVDKVHLIQSLDSIKLLKEIEKVYGKHNKIANTLIQVNIGREEQKYGILEEELDELIEAIEACNNVNVLGIMTIIPKGTEEECRKYFSKTHKLFCELKEKKFKNIKMDILSMGMSGDYEIAIEEGSNMVRIGQGIFGKRLYK</sequence>